<dbReference type="InterPro" id="IPR033760">
    <property type="entry name" value="Integrin_beta_N"/>
</dbReference>
<dbReference type="Pfam" id="PF17205">
    <property type="entry name" value="PSI_integrin"/>
    <property type="match status" value="1"/>
</dbReference>
<dbReference type="PROSITE" id="PS00243">
    <property type="entry name" value="I_EGF_1"/>
    <property type="match status" value="2"/>
</dbReference>
<dbReference type="InterPro" id="IPR002369">
    <property type="entry name" value="Integrin_bsu_VWA"/>
</dbReference>
<dbReference type="PANTHER" id="PTHR10082:SF15">
    <property type="entry name" value="INTEGRIN BETA-2"/>
    <property type="match status" value="1"/>
</dbReference>
<feature type="domain" description="PSI" evidence="15">
    <location>
        <begin position="28"/>
        <end position="78"/>
    </location>
</feature>
<evidence type="ECO:0000256" key="8">
    <source>
        <dbReference type="ARBA" id="ARBA00022989"/>
    </source>
</evidence>
<keyword evidence="11" id="KW-1015">Disulfide bond</keyword>
<dbReference type="EMBL" id="CATNWA010008457">
    <property type="protein sequence ID" value="CAI9556210.1"/>
    <property type="molecule type" value="Genomic_DNA"/>
</dbReference>
<name>A0ABN9C827_9NEOB</name>
<comment type="caution">
    <text evidence="16">The sequence shown here is derived from an EMBL/GenBank/DDBJ whole genome shotgun (WGS) entry which is preliminary data.</text>
</comment>
<dbReference type="Gene3D" id="2.60.40.1510">
    <property type="entry name" value="ntegrin, alpha v. Chain A, domain 3"/>
    <property type="match status" value="1"/>
</dbReference>
<keyword evidence="10" id="KW-0472">Membrane</keyword>
<comment type="similarity">
    <text evidence="2 13">Belongs to the integrin beta chain family.</text>
</comment>
<dbReference type="SUPFAM" id="SSF69179">
    <property type="entry name" value="Integrin domains"/>
    <property type="match status" value="1"/>
</dbReference>
<keyword evidence="8" id="KW-1133">Transmembrane helix</keyword>
<dbReference type="Pfam" id="PF00362">
    <property type="entry name" value="Integrin_beta"/>
    <property type="match status" value="1"/>
</dbReference>
<evidence type="ECO:0000256" key="7">
    <source>
        <dbReference type="ARBA" id="ARBA00022737"/>
    </source>
</evidence>
<dbReference type="InterPro" id="IPR057243">
    <property type="entry name" value="Integrin_I-EGF_CS"/>
</dbReference>
<dbReference type="InterPro" id="IPR015812">
    <property type="entry name" value="Integrin_bsu"/>
</dbReference>
<dbReference type="Pfam" id="PF23105">
    <property type="entry name" value="EGF_integrin"/>
    <property type="match status" value="1"/>
</dbReference>
<dbReference type="SUPFAM" id="SSF57196">
    <property type="entry name" value="EGF/Laminin"/>
    <property type="match status" value="2"/>
</dbReference>
<dbReference type="PANTHER" id="PTHR10082">
    <property type="entry name" value="INTEGRIN BETA SUBUNIT"/>
    <property type="match status" value="1"/>
</dbReference>
<dbReference type="SUPFAM" id="SSF53300">
    <property type="entry name" value="vWA-like"/>
    <property type="match status" value="1"/>
</dbReference>
<keyword evidence="3" id="KW-1003">Cell membrane</keyword>
<keyword evidence="13" id="KW-0130">Cell adhesion</keyword>
<protein>
    <recommendedName>
        <fullName evidence="13">Integrin beta</fullName>
    </recommendedName>
</protein>
<evidence type="ECO:0000313" key="17">
    <source>
        <dbReference type="Proteomes" id="UP001162483"/>
    </source>
</evidence>
<dbReference type="Gene3D" id="2.10.25.10">
    <property type="entry name" value="Laminin"/>
    <property type="match status" value="3"/>
</dbReference>
<evidence type="ECO:0000256" key="1">
    <source>
        <dbReference type="ARBA" id="ARBA00004251"/>
    </source>
</evidence>
<dbReference type="Gene3D" id="3.30.1680.10">
    <property type="entry name" value="ligand-binding face of the semaphorins, domain 2"/>
    <property type="match status" value="1"/>
</dbReference>
<evidence type="ECO:0000256" key="4">
    <source>
        <dbReference type="ARBA" id="ARBA00022536"/>
    </source>
</evidence>
<dbReference type="Gene3D" id="3.40.50.410">
    <property type="entry name" value="von Willebrand factor, type A domain"/>
    <property type="match status" value="1"/>
</dbReference>
<evidence type="ECO:0000259" key="14">
    <source>
        <dbReference type="SMART" id="SM00187"/>
    </source>
</evidence>
<evidence type="ECO:0000256" key="13">
    <source>
        <dbReference type="RuleBase" id="RU000633"/>
    </source>
</evidence>
<dbReference type="PRINTS" id="PR01186">
    <property type="entry name" value="INTEGRINB"/>
</dbReference>
<keyword evidence="7" id="KW-0677">Repeat</keyword>
<keyword evidence="4" id="KW-0245">EGF-like domain</keyword>
<dbReference type="SUPFAM" id="SSF103575">
    <property type="entry name" value="Plexin repeat"/>
    <property type="match status" value="1"/>
</dbReference>
<keyword evidence="5 13" id="KW-0812">Transmembrane</keyword>
<evidence type="ECO:0000256" key="5">
    <source>
        <dbReference type="ARBA" id="ARBA00022692"/>
    </source>
</evidence>
<evidence type="ECO:0000256" key="3">
    <source>
        <dbReference type="ARBA" id="ARBA00022475"/>
    </source>
</evidence>
<comment type="subcellular location">
    <subcellularLocation>
        <location evidence="1 13">Cell membrane</location>
        <topology evidence="1 13">Single-pass type I membrane protein</topology>
    </subcellularLocation>
</comment>
<keyword evidence="12" id="KW-0325">Glycoprotein</keyword>
<organism evidence="16 17">
    <name type="scientific">Staurois parvus</name>
    <dbReference type="NCBI Taxonomy" id="386267"/>
    <lineage>
        <taxon>Eukaryota</taxon>
        <taxon>Metazoa</taxon>
        <taxon>Chordata</taxon>
        <taxon>Craniata</taxon>
        <taxon>Vertebrata</taxon>
        <taxon>Euteleostomi</taxon>
        <taxon>Amphibia</taxon>
        <taxon>Batrachia</taxon>
        <taxon>Anura</taxon>
        <taxon>Neobatrachia</taxon>
        <taxon>Ranoidea</taxon>
        <taxon>Ranidae</taxon>
        <taxon>Staurois</taxon>
    </lineage>
</organism>
<proteinExistence type="inferred from homology"/>
<evidence type="ECO:0000256" key="10">
    <source>
        <dbReference type="ARBA" id="ARBA00023136"/>
    </source>
</evidence>
<gene>
    <name evidence="16" type="ORF">SPARVUS_LOCUS4517030</name>
</gene>
<evidence type="ECO:0000256" key="2">
    <source>
        <dbReference type="ARBA" id="ARBA00007449"/>
    </source>
</evidence>
<dbReference type="PROSITE" id="PS52047">
    <property type="entry name" value="I_EGF_2"/>
    <property type="match status" value="2"/>
</dbReference>
<evidence type="ECO:0000256" key="6">
    <source>
        <dbReference type="ARBA" id="ARBA00022729"/>
    </source>
</evidence>
<accession>A0ABN9C827</accession>
<reference evidence="16" key="1">
    <citation type="submission" date="2023-05" db="EMBL/GenBank/DDBJ databases">
        <authorList>
            <person name="Stuckert A."/>
        </authorList>
    </citation>
    <scope>NUCLEOTIDE SEQUENCE</scope>
</reference>
<evidence type="ECO:0000256" key="12">
    <source>
        <dbReference type="ARBA" id="ARBA00023180"/>
    </source>
</evidence>
<dbReference type="Proteomes" id="UP001162483">
    <property type="component" value="Unassembled WGS sequence"/>
</dbReference>
<evidence type="ECO:0000256" key="11">
    <source>
        <dbReference type="ARBA" id="ARBA00023157"/>
    </source>
</evidence>
<dbReference type="InterPro" id="IPR036465">
    <property type="entry name" value="vWFA_dom_sf"/>
</dbReference>
<evidence type="ECO:0000313" key="16">
    <source>
        <dbReference type="EMBL" id="CAI9556210.1"/>
    </source>
</evidence>
<dbReference type="InterPro" id="IPR016201">
    <property type="entry name" value="PSI"/>
</dbReference>
<dbReference type="InterPro" id="IPR032695">
    <property type="entry name" value="Integrin_dom_sf"/>
</dbReference>
<evidence type="ECO:0000259" key="15">
    <source>
        <dbReference type="SMART" id="SM00423"/>
    </source>
</evidence>
<feature type="domain" description="Integrin beta subunit VWA" evidence="14">
    <location>
        <begin position="36"/>
        <end position="452"/>
    </location>
</feature>
<keyword evidence="6" id="KW-0732">Signal</keyword>
<dbReference type="SMART" id="SM00423">
    <property type="entry name" value="PSI"/>
    <property type="match status" value="1"/>
</dbReference>
<dbReference type="SMART" id="SM00187">
    <property type="entry name" value="INB"/>
    <property type="match status" value="1"/>
</dbReference>
<dbReference type="InterPro" id="IPR057073">
    <property type="entry name" value="EGF_integrin_2"/>
</dbReference>
<keyword evidence="17" id="KW-1185">Reference proteome</keyword>
<keyword evidence="9 13" id="KW-0401">Integrin</keyword>
<evidence type="ECO:0000256" key="9">
    <source>
        <dbReference type="ARBA" id="ARBA00023037"/>
    </source>
</evidence>
<sequence>MYRKCTASNEPRKTNASALTYVLARAQVCTKTRANTCQECIRSGPHCAWCKKLNFTTAGEPDSVRCDTVNVLAERGCSETDIINPQSTVLPERPQPQDDKVQLTPKQIRLQLRPGRTGEFEVKFRRAEGYPVDLYYLMDLSFSMFDDLENVKKLGDDLLKALNSITTSAQIGFGSFVDKTVLPFVSTHPEQLKNPCPDKTKACQPPFSFKHILTLTPNGGNFKKQVGEQSISGNLDSPEGGLDAMMQVAVCGEKIGWRNVTRLLVYATDDGFHIAGDGKLAAILTPNDGKCHLDRNSYEKSNEFDYPSVGQLAQMLSKNNIQVVFAVTSNMVKTYEALSKLIPKSVVGTLSPDSSNILNLITEAYQNLSSEVILDHGVTPDSLDILYDSYCSNGVVNRDQLKGECSNVKINEEITFKVKVTAKKCLPNQSFLIRPLGFTEKVEVSITTACDCNCRDEIEIEACNSNGEIICGICSCKKGHVGKNCECVTGGKTNQELEQSCRKDNSSAVCSGAGECICGQCTCNPNDDPAKKIYGQYCQCDNFNCEMFNSKVCGDQVTGTCDCGSCICNEGYEGSACQCLKSKSCTNTRGSTCSGRGKCECNKCTCKDGYIPPFCETCPGCPSQCPRFG</sequence>